<evidence type="ECO:0000313" key="3">
    <source>
        <dbReference type="EMBL" id="EDX76633.1"/>
    </source>
</evidence>
<evidence type="ECO:0000313" key="4">
    <source>
        <dbReference type="Proteomes" id="UP000003835"/>
    </source>
</evidence>
<proteinExistence type="predicted"/>
<gene>
    <name evidence="3" type="ORF">MC7420_4889</name>
</gene>
<evidence type="ECO:0000256" key="1">
    <source>
        <dbReference type="SAM" id="MobiDB-lite"/>
    </source>
</evidence>
<keyword evidence="4" id="KW-1185">Reference proteome</keyword>
<organism evidence="3 4">
    <name type="scientific">Coleofasciculus chthonoplastes PCC 7420</name>
    <dbReference type="NCBI Taxonomy" id="118168"/>
    <lineage>
        <taxon>Bacteria</taxon>
        <taxon>Bacillati</taxon>
        <taxon>Cyanobacteriota</taxon>
        <taxon>Cyanophyceae</taxon>
        <taxon>Coleofasciculales</taxon>
        <taxon>Coleofasciculaceae</taxon>
        <taxon>Coleofasciculus</taxon>
    </lineage>
</organism>
<feature type="region of interest" description="Disordered" evidence="1">
    <location>
        <begin position="57"/>
        <end position="114"/>
    </location>
</feature>
<evidence type="ECO:0000256" key="2">
    <source>
        <dbReference type="SAM" id="Phobius"/>
    </source>
</evidence>
<keyword evidence="2" id="KW-0812">Transmembrane</keyword>
<dbReference type="AlphaFoldDB" id="B4VNA3"/>
<dbReference type="Proteomes" id="UP000003835">
    <property type="component" value="Unassembled WGS sequence"/>
</dbReference>
<keyword evidence="2" id="KW-0472">Membrane</keyword>
<reference evidence="3 4" key="1">
    <citation type="submission" date="2008-07" db="EMBL/GenBank/DDBJ databases">
        <authorList>
            <person name="Tandeau de Marsac N."/>
            <person name="Ferriera S."/>
            <person name="Johnson J."/>
            <person name="Kravitz S."/>
            <person name="Beeson K."/>
            <person name="Sutton G."/>
            <person name="Rogers Y.-H."/>
            <person name="Friedman R."/>
            <person name="Frazier M."/>
            <person name="Venter J.C."/>
        </authorList>
    </citation>
    <scope>NUCLEOTIDE SEQUENCE [LARGE SCALE GENOMIC DNA]</scope>
    <source>
        <strain evidence="3 4">PCC 7420</strain>
    </source>
</reference>
<feature type="compositionally biased region" description="Low complexity" evidence="1">
    <location>
        <begin position="98"/>
        <end position="114"/>
    </location>
</feature>
<feature type="compositionally biased region" description="Polar residues" evidence="1">
    <location>
        <begin position="88"/>
        <end position="97"/>
    </location>
</feature>
<sequence>MLEQSEEQDKILGILDKVSAFSFIFAVLFTLIIGIDSATHSLNKPEITMNQDYSNRINNYPAYQRGNGSVNEASKLRPQPPQSRQSPNTPSATSAPKSSEGNQSGNSGENSGSS</sequence>
<name>B4VNA3_9CYAN</name>
<protein>
    <submittedName>
        <fullName evidence="3">Uncharacterized protein</fullName>
    </submittedName>
</protein>
<accession>B4VNA3</accession>
<feature type="transmembrane region" description="Helical" evidence="2">
    <location>
        <begin position="20"/>
        <end position="39"/>
    </location>
</feature>
<keyword evidence="2" id="KW-1133">Transmembrane helix</keyword>
<dbReference type="HOGENOM" id="CLU_2116818_0_0_3"/>
<dbReference type="STRING" id="118168.MC7420_4889"/>
<dbReference type="EMBL" id="DS989846">
    <property type="protein sequence ID" value="EDX76633.1"/>
    <property type="molecule type" value="Genomic_DNA"/>
</dbReference>